<evidence type="ECO:0000313" key="17">
    <source>
        <dbReference type="Proteomes" id="UP000245946"/>
    </source>
</evidence>
<feature type="binding site" evidence="12">
    <location>
        <position position="131"/>
    </location>
    <ligand>
        <name>NAD(+)</name>
        <dbReference type="ChEBI" id="CHEBI:57540"/>
    </ligand>
</feature>
<feature type="binding site" evidence="12">
    <location>
        <position position="321"/>
    </location>
    <ligand>
        <name>NAD(+)</name>
        <dbReference type="ChEBI" id="CHEBI:57540"/>
    </ligand>
</feature>
<feature type="binding site" evidence="12">
    <location>
        <position position="158"/>
    </location>
    <ligand>
        <name>NAD(+)</name>
        <dbReference type="ChEBI" id="CHEBI:57540"/>
    </ligand>
</feature>
<name>A0A316ZB99_9BASI</name>
<dbReference type="PROSITE" id="PS00067">
    <property type="entry name" value="3HCDH"/>
    <property type="match status" value="1"/>
</dbReference>
<sequence length="329" mass="35130">MAMSLLRTSRLARSAAPLLATRAFSTSLAAQRDVKNITVFGAGLMGAGIAQVMAHKGGYNVTLADVSDKALQTGSSIISKSLTRIFKKSMADKSADEQAAAVKDIVGKIAFSKDAAQAVEKADLVVEAIIENVGIKQELFKFLDGKAPKECIFATNTSSLSVTDVASTVSAERKKVFGGFHAFNPVPQMKLVEIVRTKETTPDAFDTLTGVAKQMGKVPVSCVDSPGFIVNRLLVPYMLEAIRMVERGEASKEDVDTAMKLGAGYPMGPFELSDLVGLDTLSHIAKGWRETRTQTGEISAEAVKESALLEDLVKDGRTGKKSDKGGFYQ</sequence>
<evidence type="ECO:0000256" key="9">
    <source>
        <dbReference type="ARBA" id="ARBA00023128"/>
    </source>
</evidence>
<evidence type="ECO:0000256" key="11">
    <source>
        <dbReference type="PIRSR" id="PIRSR000105-1"/>
    </source>
</evidence>
<feature type="binding site" evidence="12">
    <location>
        <begin position="41"/>
        <end position="46"/>
    </location>
    <ligand>
        <name>NAD(+)</name>
        <dbReference type="ChEBI" id="CHEBI:57540"/>
    </ligand>
</feature>
<organism evidence="16 17">
    <name type="scientific">Tilletiopsis washingtonensis</name>
    <dbReference type="NCBI Taxonomy" id="58919"/>
    <lineage>
        <taxon>Eukaryota</taxon>
        <taxon>Fungi</taxon>
        <taxon>Dikarya</taxon>
        <taxon>Basidiomycota</taxon>
        <taxon>Ustilaginomycotina</taxon>
        <taxon>Exobasidiomycetes</taxon>
        <taxon>Entylomatales</taxon>
        <taxon>Entylomatales incertae sedis</taxon>
        <taxon>Tilletiopsis</taxon>
    </lineage>
</organism>
<feature type="binding site" evidence="12">
    <location>
        <position position="65"/>
    </location>
    <ligand>
        <name>NAD(+)</name>
        <dbReference type="ChEBI" id="CHEBI:57540"/>
    </ligand>
</feature>
<dbReference type="PIRSF" id="PIRSF000105">
    <property type="entry name" value="HCDH"/>
    <property type="match status" value="1"/>
</dbReference>
<evidence type="ECO:0000259" key="15">
    <source>
        <dbReference type="Pfam" id="PF02737"/>
    </source>
</evidence>
<evidence type="ECO:0000256" key="1">
    <source>
        <dbReference type="ARBA" id="ARBA00004305"/>
    </source>
</evidence>
<feature type="domain" description="3-hydroxyacyl-CoA dehydrogenase NAD binding" evidence="15">
    <location>
        <begin position="36"/>
        <end position="224"/>
    </location>
</feature>
<feature type="binding site" evidence="13">
    <location>
        <position position="81"/>
    </location>
    <ligand>
        <name>CoA</name>
        <dbReference type="ChEBI" id="CHEBI:57287"/>
    </ligand>
</feature>
<comment type="pathway">
    <text evidence="2">Lipid metabolism; fatty acid beta-oxidation.</text>
</comment>
<dbReference type="Pfam" id="PF00725">
    <property type="entry name" value="3HCDH"/>
    <property type="match status" value="1"/>
</dbReference>
<keyword evidence="7 12" id="KW-0520">NAD</keyword>
<dbReference type="InterPro" id="IPR022694">
    <property type="entry name" value="3-OHacyl-CoA_DH"/>
</dbReference>
<evidence type="ECO:0000256" key="6">
    <source>
        <dbReference type="ARBA" id="ARBA00023002"/>
    </source>
</evidence>
<dbReference type="InterPro" id="IPR013328">
    <property type="entry name" value="6PGD_dom2"/>
</dbReference>
<dbReference type="STRING" id="58919.A0A316ZB99"/>
<evidence type="ECO:0000256" key="7">
    <source>
        <dbReference type="ARBA" id="ARBA00023027"/>
    </source>
</evidence>
<evidence type="ECO:0000259" key="14">
    <source>
        <dbReference type="Pfam" id="PF00725"/>
    </source>
</evidence>
<comment type="catalytic activity">
    <reaction evidence="10">
        <text>a (3S)-3-hydroxyacyl-CoA + NAD(+) = a 3-oxoacyl-CoA + NADH + H(+)</text>
        <dbReference type="Rhea" id="RHEA:22432"/>
        <dbReference type="ChEBI" id="CHEBI:15378"/>
        <dbReference type="ChEBI" id="CHEBI:57318"/>
        <dbReference type="ChEBI" id="CHEBI:57540"/>
        <dbReference type="ChEBI" id="CHEBI:57945"/>
        <dbReference type="ChEBI" id="CHEBI:90726"/>
        <dbReference type="EC" id="1.1.1.35"/>
    </reaction>
</comment>
<keyword evidence="9" id="KW-0496">Mitochondrion</keyword>
<dbReference type="OrthoDB" id="5958943at2759"/>
<keyword evidence="8" id="KW-0443">Lipid metabolism</keyword>
<dbReference type="Gene3D" id="1.10.1040.10">
    <property type="entry name" value="N-(1-d-carboxylethyl)-l-norvaline Dehydrogenase, domain 2"/>
    <property type="match status" value="1"/>
</dbReference>
<dbReference type="Proteomes" id="UP000245946">
    <property type="component" value="Unassembled WGS sequence"/>
</dbReference>
<dbReference type="GeneID" id="37269802"/>
<dbReference type="AlphaFoldDB" id="A0A316ZB99"/>
<dbReference type="Gene3D" id="3.40.50.720">
    <property type="entry name" value="NAD(P)-binding Rossmann-like Domain"/>
    <property type="match status" value="1"/>
</dbReference>
<accession>A0A316ZB99</accession>
<reference evidence="16 17" key="1">
    <citation type="journal article" date="2018" name="Mol. Biol. Evol.">
        <title>Broad Genomic Sampling Reveals a Smut Pathogenic Ancestry of the Fungal Clade Ustilaginomycotina.</title>
        <authorList>
            <person name="Kijpornyongpan T."/>
            <person name="Mondo S.J."/>
            <person name="Barry K."/>
            <person name="Sandor L."/>
            <person name="Lee J."/>
            <person name="Lipzen A."/>
            <person name="Pangilinan J."/>
            <person name="LaButti K."/>
            <person name="Hainaut M."/>
            <person name="Henrissat B."/>
            <person name="Grigoriev I.V."/>
            <person name="Spatafora J.W."/>
            <person name="Aime M.C."/>
        </authorList>
    </citation>
    <scope>NUCLEOTIDE SEQUENCE [LARGE SCALE GENOMIC DNA]</scope>
    <source>
        <strain evidence="16 17">MCA 4186</strain>
    </source>
</reference>
<feature type="binding site" evidence="12">
    <location>
        <position position="184"/>
    </location>
    <ligand>
        <name>NAD(+)</name>
        <dbReference type="ChEBI" id="CHEBI:57540"/>
    </ligand>
</feature>
<feature type="domain" description="3-hydroxyacyl-CoA dehydrogenase C-terminal" evidence="14">
    <location>
        <begin position="227"/>
        <end position="326"/>
    </location>
</feature>
<dbReference type="RefSeq" id="XP_025598855.1">
    <property type="nucleotide sequence ID" value="XM_025742258.1"/>
</dbReference>
<dbReference type="InterPro" id="IPR036291">
    <property type="entry name" value="NAD(P)-bd_dom_sf"/>
</dbReference>
<feature type="binding site" evidence="13">
    <location>
        <position position="158"/>
    </location>
    <ligand>
        <name>CoA</name>
        <dbReference type="ChEBI" id="CHEBI:57287"/>
    </ligand>
</feature>
<proteinExistence type="inferred from homology"/>
<dbReference type="GO" id="GO:0005759">
    <property type="term" value="C:mitochondrial matrix"/>
    <property type="evidence" value="ECO:0007669"/>
    <property type="project" value="UniProtKB-SubCell"/>
</dbReference>
<keyword evidence="6" id="KW-0560">Oxidoreductase</keyword>
<dbReference type="GO" id="GO:0070403">
    <property type="term" value="F:NAD+ binding"/>
    <property type="evidence" value="ECO:0007669"/>
    <property type="project" value="InterPro"/>
</dbReference>
<dbReference type="SUPFAM" id="SSF51735">
    <property type="entry name" value="NAD(P)-binding Rossmann-fold domains"/>
    <property type="match status" value="1"/>
</dbReference>
<dbReference type="Pfam" id="PF02737">
    <property type="entry name" value="3HCDH_N"/>
    <property type="match status" value="1"/>
</dbReference>
<keyword evidence="17" id="KW-1185">Reference proteome</keyword>
<dbReference type="SUPFAM" id="SSF48179">
    <property type="entry name" value="6-phosphogluconate dehydrogenase C-terminal domain-like"/>
    <property type="match status" value="1"/>
</dbReference>
<dbReference type="InterPro" id="IPR006180">
    <property type="entry name" value="3-OHacyl-CoA_DH_CS"/>
</dbReference>
<dbReference type="PANTHER" id="PTHR43561">
    <property type="match status" value="1"/>
</dbReference>
<dbReference type="InterPro" id="IPR052242">
    <property type="entry name" value="Mito_3-hydroxyacyl-CoA_DH"/>
</dbReference>
<dbReference type="EMBL" id="KZ819291">
    <property type="protein sequence ID" value="PWN98576.1"/>
    <property type="molecule type" value="Genomic_DNA"/>
</dbReference>
<evidence type="ECO:0000256" key="5">
    <source>
        <dbReference type="ARBA" id="ARBA00022832"/>
    </source>
</evidence>
<keyword evidence="5" id="KW-0276">Fatty acid metabolism</keyword>
<dbReference type="EC" id="1.1.1.35" evidence="4"/>
<dbReference type="PANTHER" id="PTHR43561:SF3">
    <property type="entry name" value="HYDROXYACYL-COENZYME A DEHYDROGENASE, MITOCHONDRIAL"/>
    <property type="match status" value="1"/>
</dbReference>
<evidence type="ECO:0000256" key="2">
    <source>
        <dbReference type="ARBA" id="ARBA00005005"/>
    </source>
</evidence>
<dbReference type="InterPro" id="IPR006108">
    <property type="entry name" value="3HC_DH_C"/>
</dbReference>
<dbReference type="InterPro" id="IPR006176">
    <property type="entry name" value="3-OHacyl-CoA_DH_NAD-bd"/>
</dbReference>
<protein>
    <recommendedName>
        <fullName evidence="4">3-hydroxyacyl-CoA dehydrogenase</fullName>
        <ecNumber evidence="4">1.1.1.35</ecNumber>
    </recommendedName>
</protein>
<evidence type="ECO:0000256" key="4">
    <source>
        <dbReference type="ARBA" id="ARBA00013000"/>
    </source>
</evidence>
<feature type="binding site" evidence="12">
    <location>
        <position position="136"/>
    </location>
    <ligand>
        <name>NAD(+)</name>
        <dbReference type="ChEBI" id="CHEBI:57540"/>
    </ligand>
</feature>
<evidence type="ECO:0000313" key="16">
    <source>
        <dbReference type="EMBL" id="PWN98576.1"/>
    </source>
</evidence>
<dbReference type="GO" id="GO:0006635">
    <property type="term" value="P:fatty acid beta-oxidation"/>
    <property type="evidence" value="ECO:0007669"/>
    <property type="project" value="TreeGrafter"/>
</dbReference>
<feature type="site" description="Important for catalytic activity" evidence="11">
    <location>
        <position position="181"/>
    </location>
</feature>
<evidence type="ECO:0000256" key="3">
    <source>
        <dbReference type="ARBA" id="ARBA00009463"/>
    </source>
</evidence>
<dbReference type="FunFam" id="3.40.50.720:FF:000009">
    <property type="entry name" value="Fatty oxidation complex, alpha subunit"/>
    <property type="match status" value="1"/>
</dbReference>
<dbReference type="InterPro" id="IPR008927">
    <property type="entry name" value="6-PGluconate_DH-like_C_sf"/>
</dbReference>
<evidence type="ECO:0000256" key="8">
    <source>
        <dbReference type="ARBA" id="ARBA00023098"/>
    </source>
</evidence>
<comment type="similarity">
    <text evidence="3">Belongs to the 3-hydroxyacyl-CoA dehydrogenase family.</text>
</comment>
<comment type="subcellular location">
    <subcellularLocation>
        <location evidence="1">Mitochondrion matrix</location>
    </subcellularLocation>
</comment>
<evidence type="ECO:0000256" key="13">
    <source>
        <dbReference type="PIRSR" id="PIRSR000105-3"/>
    </source>
</evidence>
<evidence type="ECO:0000256" key="10">
    <source>
        <dbReference type="ARBA" id="ARBA00049556"/>
    </source>
</evidence>
<gene>
    <name evidence="16" type="ORF">FA09DRAFT_329628</name>
</gene>
<evidence type="ECO:0000256" key="12">
    <source>
        <dbReference type="PIRSR" id="PIRSR000105-2"/>
    </source>
</evidence>
<feature type="binding site" evidence="13">
    <location>
        <position position="88"/>
    </location>
    <ligand>
        <name>CoA</name>
        <dbReference type="ChEBI" id="CHEBI:57287"/>
    </ligand>
</feature>
<dbReference type="GO" id="GO:0003857">
    <property type="term" value="F:(3S)-3-hydroxyacyl-CoA dehydrogenase (NAD+) activity"/>
    <property type="evidence" value="ECO:0007669"/>
    <property type="project" value="UniProtKB-EC"/>
</dbReference>